<dbReference type="EMBL" id="CP011127">
    <property type="protein sequence ID" value="AMU86689.1"/>
    <property type="molecule type" value="Genomic_DNA"/>
</dbReference>
<sequence>MEENTEIIYAKDVELGFNPALKVFGRDTVKSLNLRVLADKGWILIRFQDTLCDEFDKLYKQHVRL</sequence>
<proteinExistence type="predicted"/>
<accession>A0A142VAK5</accession>
<dbReference type="RefSeq" id="WP_041223237.1">
    <property type="nucleotide sequence ID" value="NZ_CP011127.1"/>
</dbReference>
<evidence type="ECO:0000313" key="1">
    <source>
        <dbReference type="EMBL" id="AMU86689.1"/>
    </source>
</evidence>
<dbReference type="Proteomes" id="UP000076394">
    <property type="component" value="Chromosome"/>
</dbReference>
<protein>
    <submittedName>
        <fullName evidence="1">Uncharacterized protein</fullName>
    </submittedName>
</protein>
<reference evidence="1 2" key="1">
    <citation type="submission" date="2015-03" db="EMBL/GenBank/DDBJ databases">
        <title>Genomic characterization of Dehalococcoides mccartyi strain 11a5, an unusal plasmid-containing chloroethene dechlorinator.</title>
        <authorList>
            <person name="Zhao S."/>
            <person name="Ding C."/>
            <person name="He J."/>
        </authorList>
    </citation>
    <scope>NUCLEOTIDE SEQUENCE [LARGE SCALE GENOMIC DNA]</scope>
    <source>
        <strain evidence="1 2">11a5</strain>
    </source>
</reference>
<organism evidence="1 2">
    <name type="scientific">Dehalococcoides mccartyi</name>
    <dbReference type="NCBI Taxonomy" id="61435"/>
    <lineage>
        <taxon>Bacteria</taxon>
        <taxon>Bacillati</taxon>
        <taxon>Chloroflexota</taxon>
        <taxon>Dehalococcoidia</taxon>
        <taxon>Dehalococcoidales</taxon>
        <taxon>Dehalococcoidaceae</taxon>
        <taxon>Dehalococcoides</taxon>
    </lineage>
</organism>
<name>A0A142VAK5_9CHLR</name>
<evidence type="ECO:0000313" key="2">
    <source>
        <dbReference type="Proteomes" id="UP000076394"/>
    </source>
</evidence>
<dbReference type="PATRIC" id="fig|61435.8.peg.860"/>
<dbReference type="AlphaFoldDB" id="A0A142VAK5"/>
<gene>
    <name evidence="1" type="ORF">Dm11a5_0863</name>
</gene>